<dbReference type="GO" id="GO:0005524">
    <property type="term" value="F:ATP binding"/>
    <property type="evidence" value="ECO:0007669"/>
    <property type="project" value="UniProtKB-KW"/>
</dbReference>
<dbReference type="InterPro" id="IPR015000">
    <property type="entry name" value="EipB-like"/>
</dbReference>
<keyword evidence="1" id="KW-0732">Signal</keyword>
<protein>
    <submittedName>
        <fullName evidence="2">ATP-binding protein</fullName>
    </submittedName>
</protein>
<dbReference type="Proteomes" id="UP000052167">
    <property type="component" value="Unassembled WGS sequence"/>
</dbReference>
<accession>A0A922T870</accession>
<keyword evidence="2" id="KW-0067">ATP-binding</keyword>
<evidence type="ECO:0000256" key="1">
    <source>
        <dbReference type="SAM" id="SignalP"/>
    </source>
</evidence>
<comment type="caution">
    <text evidence="2">The sequence shown here is derived from an EMBL/GenBank/DDBJ whole genome shotgun (WGS) entry which is preliminary data.</text>
</comment>
<dbReference type="RefSeq" id="WP_037163073.1">
    <property type="nucleotide sequence ID" value="NZ_CAJXID010000001.1"/>
</dbReference>
<organism evidence="2 3">
    <name type="scientific">Pseudorhizobium pelagicum</name>
    <dbReference type="NCBI Taxonomy" id="1509405"/>
    <lineage>
        <taxon>Bacteria</taxon>
        <taxon>Pseudomonadati</taxon>
        <taxon>Pseudomonadota</taxon>
        <taxon>Alphaproteobacteria</taxon>
        <taxon>Hyphomicrobiales</taxon>
        <taxon>Rhizobiaceae</taxon>
        <taxon>Rhizobium/Agrobacterium group</taxon>
        <taxon>Pseudorhizobium</taxon>
    </lineage>
</organism>
<evidence type="ECO:0000313" key="3">
    <source>
        <dbReference type="Proteomes" id="UP000052167"/>
    </source>
</evidence>
<feature type="signal peptide" evidence="1">
    <location>
        <begin position="1"/>
        <end position="24"/>
    </location>
</feature>
<evidence type="ECO:0000313" key="2">
    <source>
        <dbReference type="EMBL" id="KEQ10218.1"/>
    </source>
</evidence>
<sequence>MNYSALALILTAGFAAVGAGSASAGVEGAAGLLPHRAVYDLQLKDASDRSGIEGMSGRMVYEFTGSACTGFTTNFRFVTRINSGEETRLTDQQTTTFEDTEAGQFRFETKSFTDEQMDKEVVGEAREDDSKVVVEIERPDPRQLELVASAFPTEHMLEVIKNARAGIRFFETRIFDGSENGDQSMITNTVIGPQQTPDGTSADDDAGKAGEFADATYWPVTIAYFGEGGEGDATPVYTMSFKLYDNGITRDLTMDYGEFVLSGTLARLELLDRPNCDPKQPAQ</sequence>
<dbReference type="OrthoDB" id="9815514at2"/>
<keyword evidence="3" id="KW-1185">Reference proteome</keyword>
<dbReference type="AlphaFoldDB" id="A0A922T870"/>
<gene>
    <name evidence="2" type="ORF">GV68_14915</name>
</gene>
<dbReference type="EMBL" id="JOKJ01000003">
    <property type="protein sequence ID" value="KEQ10218.1"/>
    <property type="molecule type" value="Genomic_DNA"/>
</dbReference>
<feature type="chain" id="PRO_5036765807" evidence="1">
    <location>
        <begin position="25"/>
        <end position="283"/>
    </location>
</feature>
<proteinExistence type="predicted"/>
<dbReference type="Pfam" id="PF08904">
    <property type="entry name" value="EipB_like"/>
    <property type="match status" value="1"/>
</dbReference>
<name>A0A922T870_9HYPH</name>
<reference evidence="2 3" key="1">
    <citation type="submission" date="2014-06" db="EMBL/GenBank/DDBJ databases">
        <title>Rhizobium pelagicum/R2-400B4.</title>
        <authorList>
            <person name="Kimes N.E."/>
            <person name="Lopez-Perez M."/>
        </authorList>
    </citation>
    <scope>NUCLEOTIDE SEQUENCE [LARGE SCALE GENOMIC DNA]</scope>
    <source>
        <strain evidence="2 3">R2-400B4</strain>
    </source>
</reference>
<keyword evidence="2" id="KW-0547">Nucleotide-binding</keyword>